<accession>A0A2T4UDK4</accession>
<gene>
    <name evidence="1" type="ORF">C7Y72_18245</name>
</gene>
<proteinExistence type="predicted"/>
<keyword evidence="2" id="KW-1185">Reference proteome</keyword>
<dbReference type="EMBL" id="PYYB01000003">
    <property type="protein sequence ID" value="PTL55583.1"/>
    <property type="molecule type" value="Genomic_DNA"/>
</dbReference>
<evidence type="ECO:0000313" key="2">
    <source>
        <dbReference type="Proteomes" id="UP000240739"/>
    </source>
</evidence>
<organism evidence="1 2">
    <name type="scientific">Paraconexibacter algicola</name>
    <dbReference type="NCBI Taxonomy" id="2133960"/>
    <lineage>
        <taxon>Bacteria</taxon>
        <taxon>Bacillati</taxon>
        <taxon>Actinomycetota</taxon>
        <taxon>Thermoleophilia</taxon>
        <taxon>Solirubrobacterales</taxon>
        <taxon>Paraconexibacteraceae</taxon>
        <taxon>Paraconexibacter</taxon>
    </lineage>
</organism>
<dbReference type="Proteomes" id="UP000240739">
    <property type="component" value="Unassembled WGS sequence"/>
</dbReference>
<sequence>MTPAPFTRVAGLRDPGLGALLHALSGALDPPSVAGGLDWIAPLANRLRTVPTRDPALQLDALGERVVASFAVLGPRAVPAGIDDLVPDRVLATAAGHELAVALVAAAAAHRAGWAVDVVRSPGLVALAHRDLDLPLVSVPREEGRLLDARDLDHGGDVAWLCPHEGAAALLDLVALRAHEIGRLDLRARARELLLALPLPPREHLRRRVDAARAQSAWN</sequence>
<dbReference type="AlphaFoldDB" id="A0A2T4UDK4"/>
<dbReference type="RefSeq" id="WP_107570626.1">
    <property type="nucleotide sequence ID" value="NZ_PYYB01000003.1"/>
</dbReference>
<evidence type="ECO:0008006" key="3">
    <source>
        <dbReference type="Google" id="ProtNLM"/>
    </source>
</evidence>
<name>A0A2T4UDK4_9ACTN</name>
<evidence type="ECO:0000313" key="1">
    <source>
        <dbReference type="EMBL" id="PTL55583.1"/>
    </source>
</evidence>
<comment type="caution">
    <text evidence="1">The sequence shown here is derived from an EMBL/GenBank/DDBJ whole genome shotgun (WGS) entry which is preliminary data.</text>
</comment>
<reference evidence="1 2" key="1">
    <citation type="submission" date="2018-03" db="EMBL/GenBank/DDBJ databases">
        <title>Aquarubrobacter algicola gen. nov., sp. nov., a novel actinobacterium isolated from shallow eutrophic lake during the end of cyanobacterial harmful algal blooms.</title>
        <authorList>
            <person name="Chun S.J."/>
        </authorList>
    </citation>
    <scope>NUCLEOTIDE SEQUENCE [LARGE SCALE GENOMIC DNA]</scope>
    <source>
        <strain evidence="1 2">Seoho-28</strain>
    </source>
</reference>
<protein>
    <recommendedName>
        <fullName evidence="3">Protein SirB1 N-terminal domain-containing protein</fullName>
    </recommendedName>
</protein>